<proteinExistence type="predicted"/>
<evidence type="ECO:0000313" key="4">
    <source>
        <dbReference type="Proteomes" id="UP000250369"/>
    </source>
</evidence>
<dbReference type="PROSITE" id="PS51257">
    <property type="entry name" value="PROKAR_LIPOPROTEIN"/>
    <property type="match status" value="1"/>
</dbReference>
<dbReference type="Proteomes" id="UP000250369">
    <property type="component" value="Unassembled WGS sequence"/>
</dbReference>
<organism evidence="3 4">
    <name type="scientific">Paenibacillus contaminans</name>
    <dbReference type="NCBI Taxonomy" id="450362"/>
    <lineage>
        <taxon>Bacteria</taxon>
        <taxon>Bacillati</taxon>
        <taxon>Bacillota</taxon>
        <taxon>Bacilli</taxon>
        <taxon>Bacillales</taxon>
        <taxon>Paenibacillaceae</taxon>
        <taxon>Paenibacillus</taxon>
    </lineage>
</organism>
<evidence type="ECO:0000256" key="2">
    <source>
        <dbReference type="SAM" id="MobiDB-lite"/>
    </source>
</evidence>
<protein>
    <recommendedName>
        <fullName evidence="5">ABC transporter substrate-binding protein</fullName>
    </recommendedName>
</protein>
<dbReference type="OrthoDB" id="9787283at2"/>
<dbReference type="PANTHER" id="PTHR43649">
    <property type="entry name" value="ARABINOSE-BINDING PROTEIN-RELATED"/>
    <property type="match status" value="1"/>
</dbReference>
<comment type="caution">
    <text evidence="3">The sequence shown here is derived from an EMBL/GenBank/DDBJ whole genome shotgun (WGS) entry which is preliminary data.</text>
</comment>
<name>A0A329MME7_9BACL</name>
<dbReference type="InterPro" id="IPR050490">
    <property type="entry name" value="Bact_solute-bd_prot1"/>
</dbReference>
<dbReference type="EMBL" id="QMFB01000006">
    <property type="protein sequence ID" value="RAV21025.1"/>
    <property type="molecule type" value="Genomic_DNA"/>
</dbReference>
<keyword evidence="1" id="KW-0732">Signal</keyword>
<feature type="compositionally biased region" description="Low complexity" evidence="2">
    <location>
        <begin position="34"/>
        <end position="53"/>
    </location>
</feature>
<dbReference type="PANTHER" id="PTHR43649:SF33">
    <property type="entry name" value="POLYGALACTURONAN_RHAMNOGALACTURONAN-BINDING PROTEIN YTCQ"/>
    <property type="match status" value="1"/>
</dbReference>
<feature type="region of interest" description="Disordered" evidence="2">
    <location>
        <begin position="31"/>
        <end position="61"/>
    </location>
</feature>
<dbReference type="RefSeq" id="WP_113031305.1">
    <property type="nucleotide sequence ID" value="NZ_QMFB01000006.1"/>
</dbReference>
<sequence>MVQKGKYGLTIVLSFVLLLVTALAGCSTKEKEPAAAQSPSVSPSSTASTNNGGTDNGKGGLPAKYEPAIKLNTVMANYSYTKFGQGDTTDDNRWTRFIKDKYGIEVHSLWDVPFGQYEQKVNLMIASGEMPDFFGVTPLQFKQLSDAGKLEDLTDIYNKYASDSIKEVIAGAGAEVLDSAKVKGRLMAVPWTGVAKEGVPILWIRKDWYEKFDLQPPKSMGDVLKIAELFATKDPDGNNKNDTFGFALNKNLAENSLVGFLNGYHAYRDIWVKDASGNLVYSDIQPEMKTALTQLQALYKNGWIDKEFGVKDPQKVEENIGSGKIGMIFGDMGTAASPLQQLTPNNEWLPFPVPSVDTQEAKLQIPLNIFNYYWVVKKGTAHPEAIFPLMQTWLDLFYNNTSEELYKQYNYDSEADIASWMNAPIKIYKTKRATNHLAEMKVMNGESKDTSSLTPEQRDNYSSMQKYLAGDKKFWNVYMQDGPNGTGKIAVDYLEKDLYMPTQFTGTPTPAMVLKKANLDKLRDQMYLKIIQGASPDEFDQFVEQWKKLGGDEITKEVNEWLKNK</sequence>
<evidence type="ECO:0008006" key="5">
    <source>
        <dbReference type="Google" id="ProtNLM"/>
    </source>
</evidence>
<dbReference type="AlphaFoldDB" id="A0A329MME7"/>
<keyword evidence="4" id="KW-1185">Reference proteome</keyword>
<accession>A0A329MME7</accession>
<dbReference type="Gene3D" id="3.40.190.10">
    <property type="entry name" value="Periplasmic binding protein-like II"/>
    <property type="match status" value="2"/>
</dbReference>
<gene>
    <name evidence="3" type="ORF">DQG23_13145</name>
</gene>
<evidence type="ECO:0000313" key="3">
    <source>
        <dbReference type="EMBL" id="RAV21025.1"/>
    </source>
</evidence>
<reference evidence="3 4" key="1">
    <citation type="journal article" date="2009" name="Int. J. Syst. Evol. Microbiol.">
        <title>Paenibacillus contaminans sp. nov., isolated from a contaminated laboratory plate.</title>
        <authorList>
            <person name="Chou J.H."/>
            <person name="Lee J.H."/>
            <person name="Lin M.C."/>
            <person name="Chang P.S."/>
            <person name="Arun A.B."/>
            <person name="Young C.C."/>
            <person name="Chen W.M."/>
        </authorList>
    </citation>
    <scope>NUCLEOTIDE SEQUENCE [LARGE SCALE GENOMIC DNA]</scope>
    <source>
        <strain evidence="3 4">CKOBP-6</strain>
    </source>
</reference>
<evidence type="ECO:0000256" key="1">
    <source>
        <dbReference type="ARBA" id="ARBA00022729"/>
    </source>
</evidence>
<dbReference type="SUPFAM" id="SSF53850">
    <property type="entry name" value="Periplasmic binding protein-like II"/>
    <property type="match status" value="1"/>
</dbReference>